<feature type="transmembrane region" description="Helical" evidence="7">
    <location>
        <begin position="48"/>
        <end position="65"/>
    </location>
</feature>
<comment type="similarity">
    <text evidence="2">Belongs to the SVP26 family.</text>
</comment>
<dbReference type="PANTHER" id="PTHR13144">
    <property type="entry name" value="TEX261 PROTEIN"/>
    <property type="match status" value="1"/>
</dbReference>
<feature type="transmembrane region" description="Helical" evidence="7">
    <location>
        <begin position="77"/>
        <end position="94"/>
    </location>
</feature>
<feature type="transmembrane region" description="Helical" evidence="7">
    <location>
        <begin position="24"/>
        <end position="42"/>
    </location>
</feature>
<dbReference type="Proteomes" id="UP000695022">
    <property type="component" value="Unplaced"/>
</dbReference>
<reference evidence="9" key="1">
    <citation type="submission" date="2025-08" db="UniProtKB">
        <authorList>
            <consortium name="RefSeq"/>
        </authorList>
    </citation>
    <scope>IDENTIFICATION</scope>
</reference>
<sequence length="183" mass="20856">MVSAAGLYYLAELVEEYTTTTAKVIRYTIFCIIAIYVGLLVFEHEFPWMLLICGIAAQFCHLLLLQTFPYLELTSPALIGSLVFICVNHYLAFSHFSDVYYPFSEILSYFTLCQWLVPFTFFISLSANELVLPTIGEGAPLQKPDSQDVVSSYFSRKGKRYGLLTFFNYAKDAVLPERVKKGY</sequence>
<comment type="subcellular location">
    <subcellularLocation>
        <location evidence="1">Membrane</location>
        <topology evidence="1">Multi-pass membrane protein</topology>
    </subcellularLocation>
</comment>
<accession>A0ABM1E157</accession>
<feature type="transmembrane region" description="Helical" evidence="7">
    <location>
        <begin position="106"/>
        <end position="125"/>
    </location>
</feature>
<evidence type="ECO:0000256" key="3">
    <source>
        <dbReference type="ARBA" id="ARBA00017877"/>
    </source>
</evidence>
<keyword evidence="6 7" id="KW-0472">Membrane</keyword>
<evidence type="ECO:0000313" key="9">
    <source>
        <dbReference type="RefSeq" id="XP_014665928.1"/>
    </source>
</evidence>
<keyword evidence="5 7" id="KW-1133">Transmembrane helix</keyword>
<evidence type="ECO:0000313" key="8">
    <source>
        <dbReference type="Proteomes" id="UP000695022"/>
    </source>
</evidence>
<dbReference type="InterPro" id="IPR007277">
    <property type="entry name" value="Svp26/Tex261"/>
</dbReference>
<evidence type="ECO:0000256" key="2">
    <source>
        <dbReference type="ARBA" id="ARBA00008096"/>
    </source>
</evidence>
<dbReference type="Pfam" id="PF04148">
    <property type="entry name" value="Erv26"/>
    <property type="match status" value="1"/>
</dbReference>
<evidence type="ECO:0000256" key="4">
    <source>
        <dbReference type="ARBA" id="ARBA00022692"/>
    </source>
</evidence>
<evidence type="ECO:0000256" key="5">
    <source>
        <dbReference type="ARBA" id="ARBA00022989"/>
    </source>
</evidence>
<protein>
    <recommendedName>
        <fullName evidence="3">Protein TEX261</fullName>
    </recommendedName>
</protein>
<keyword evidence="8" id="KW-1185">Reference proteome</keyword>
<keyword evidence="4 7" id="KW-0812">Transmembrane</keyword>
<evidence type="ECO:0000256" key="7">
    <source>
        <dbReference type="SAM" id="Phobius"/>
    </source>
</evidence>
<evidence type="ECO:0000256" key="6">
    <source>
        <dbReference type="ARBA" id="ARBA00023136"/>
    </source>
</evidence>
<dbReference type="PANTHER" id="PTHR13144:SF0">
    <property type="entry name" value="PROTEIN TEX261"/>
    <property type="match status" value="1"/>
</dbReference>
<gene>
    <name evidence="9" type="primary">LOC106807899</name>
</gene>
<evidence type="ECO:0000256" key="1">
    <source>
        <dbReference type="ARBA" id="ARBA00004141"/>
    </source>
</evidence>
<organism evidence="8 9">
    <name type="scientific">Priapulus caudatus</name>
    <name type="common">Priapulid worm</name>
    <dbReference type="NCBI Taxonomy" id="37621"/>
    <lineage>
        <taxon>Eukaryota</taxon>
        <taxon>Metazoa</taxon>
        <taxon>Ecdysozoa</taxon>
        <taxon>Scalidophora</taxon>
        <taxon>Priapulida</taxon>
        <taxon>Priapulimorpha</taxon>
        <taxon>Priapulimorphida</taxon>
        <taxon>Priapulidae</taxon>
        <taxon>Priapulus</taxon>
    </lineage>
</organism>
<proteinExistence type="inferred from homology"/>
<dbReference type="GeneID" id="106807899"/>
<dbReference type="RefSeq" id="XP_014665928.1">
    <property type="nucleotide sequence ID" value="XM_014810442.1"/>
</dbReference>
<name>A0ABM1E157_PRICU</name>